<feature type="compositionally biased region" description="Basic and acidic residues" evidence="12">
    <location>
        <begin position="722"/>
        <end position="752"/>
    </location>
</feature>
<comment type="catalytic activity">
    <reaction evidence="9 10">
        <text>ATP + H2O = ADP + phosphate + H(+)</text>
        <dbReference type="Rhea" id="RHEA:13065"/>
        <dbReference type="ChEBI" id="CHEBI:15377"/>
        <dbReference type="ChEBI" id="CHEBI:15378"/>
        <dbReference type="ChEBI" id="CHEBI:30616"/>
        <dbReference type="ChEBI" id="CHEBI:43474"/>
        <dbReference type="ChEBI" id="CHEBI:456216"/>
        <dbReference type="EC" id="3.6.4.13"/>
    </reaction>
</comment>
<dbReference type="GO" id="GO:0016887">
    <property type="term" value="F:ATP hydrolysis activity"/>
    <property type="evidence" value="ECO:0007669"/>
    <property type="project" value="RHEA"/>
</dbReference>
<dbReference type="GO" id="GO:0005840">
    <property type="term" value="C:ribosome"/>
    <property type="evidence" value="ECO:0007669"/>
    <property type="project" value="TreeGrafter"/>
</dbReference>
<dbReference type="InterPro" id="IPR014001">
    <property type="entry name" value="Helicase_ATP-bd"/>
</dbReference>
<dbReference type="PROSITE" id="PS51192">
    <property type="entry name" value="HELICASE_ATP_BIND_1"/>
    <property type="match status" value="1"/>
</dbReference>
<feature type="compositionally biased region" description="Basic residues" evidence="12">
    <location>
        <begin position="895"/>
        <end position="904"/>
    </location>
</feature>
<feature type="compositionally biased region" description="Low complexity" evidence="12">
    <location>
        <begin position="118"/>
        <end position="127"/>
    </location>
</feature>
<feature type="domain" description="Helicase C-terminal" evidence="14">
    <location>
        <begin position="510"/>
        <end position="655"/>
    </location>
</feature>
<feature type="region of interest" description="Disordered" evidence="12">
    <location>
        <begin position="101"/>
        <end position="167"/>
    </location>
</feature>
<dbReference type="Pfam" id="PF03880">
    <property type="entry name" value="DbpA"/>
    <property type="match status" value="1"/>
</dbReference>
<dbReference type="PANTHER" id="PTHR47963:SF8">
    <property type="entry name" value="ATP-DEPENDENT RNA HELICASE DEAD"/>
    <property type="match status" value="1"/>
</dbReference>
<feature type="region of interest" description="Disordered" evidence="12">
    <location>
        <begin position="708"/>
        <end position="766"/>
    </location>
</feature>
<comment type="similarity">
    <text evidence="10">Belongs to the DEAD box helicase family. DeaD/CsdA subfamily.</text>
</comment>
<keyword evidence="6 10" id="KW-0067">ATP-binding</keyword>
<proteinExistence type="inferred from homology"/>
<feature type="region of interest" description="Disordered" evidence="12">
    <location>
        <begin position="844"/>
        <end position="904"/>
    </location>
</feature>
<dbReference type="GO" id="GO:0005524">
    <property type="term" value="F:ATP binding"/>
    <property type="evidence" value="ECO:0007669"/>
    <property type="project" value="UniProtKB-UniRule"/>
</dbReference>
<feature type="short sequence motif" description="Q motif" evidence="11">
    <location>
        <begin position="282"/>
        <end position="310"/>
    </location>
</feature>
<dbReference type="Gene3D" id="3.30.70.330">
    <property type="match status" value="1"/>
</dbReference>
<dbReference type="EMBL" id="LECT01000038">
    <property type="protein sequence ID" value="KLU03214.1"/>
    <property type="molecule type" value="Genomic_DNA"/>
</dbReference>
<dbReference type="FunFam" id="3.40.50.300:FF:000108">
    <property type="entry name" value="ATP-dependent RNA helicase RhlE"/>
    <property type="match status" value="1"/>
</dbReference>
<comment type="function">
    <text evidence="10">DEAD-box RNA helicase involved in various cellular processes at low temperature, including ribosome biogenesis, mRNA degradation and translation initiation.</text>
</comment>
<evidence type="ECO:0000256" key="6">
    <source>
        <dbReference type="ARBA" id="ARBA00022840"/>
    </source>
</evidence>
<feature type="region of interest" description="Disordered" evidence="12">
    <location>
        <begin position="244"/>
        <end position="285"/>
    </location>
</feature>
<dbReference type="InterPro" id="IPR027417">
    <property type="entry name" value="P-loop_NTPase"/>
</dbReference>
<evidence type="ECO:0000259" key="13">
    <source>
        <dbReference type="PROSITE" id="PS51192"/>
    </source>
</evidence>
<feature type="compositionally biased region" description="Low complexity" evidence="12">
    <location>
        <begin position="871"/>
        <end position="885"/>
    </location>
</feature>
<dbReference type="InterPro" id="IPR000629">
    <property type="entry name" value="RNA-helicase_DEAD-box_CS"/>
</dbReference>
<dbReference type="PANTHER" id="PTHR47963">
    <property type="entry name" value="DEAD-BOX ATP-DEPENDENT RNA HELICASE 47, MITOCHONDRIAL"/>
    <property type="match status" value="1"/>
</dbReference>
<dbReference type="GO" id="GO:0070417">
    <property type="term" value="P:cellular response to cold"/>
    <property type="evidence" value="ECO:0007669"/>
    <property type="project" value="InterPro"/>
</dbReference>
<feature type="compositionally biased region" description="Polar residues" evidence="12">
    <location>
        <begin position="257"/>
        <end position="275"/>
    </location>
</feature>
<dbReference type="GO" id="GO:0000027">
    <property type="term" value="P:ribosomal large subunit assembly"/>
    <property type="evidence" value="ECO:0007669"/>
    <property type="project" value="UniProtKB-UniRule"/>
</dbReference>
<evidence type="ECO:0000259" key="15">
    <source>
        <dbReference type="PROSITE" id="PS51195"/>
    </source>
</evidence>
<keyword evidence="2 10" id="KW-0963">Cytoplasm</keyword>
<evidence type="ECO:0000256" key="9">
    <source>
        <dbReference type="ARBA" id="ARBA00047984"/>
    </source>
</evidence>
<dbReference type="InterPro" id="IPR050547">
    <property type="entry name" value="DEAD_box_RNA_helicases"/>
</dbReference>
<evidence type="ECO:0000256" key="5">
    <source>
        <dbReference type="ARBA" id="ARBA00022806"/>
    </source>
</evidence>
<feature type="domain" description="DEAD-box RNA helicase Q" evidence="15">
    <location>
        <begin position="282"/>
        <end position="310"/>
    </location>
</feature>
<dbReference type="GO" id="GO:0006401">
    <property type="term" value="P:RNA catabolic process"/>
    <property type="evidence" value="ECO:0007669"/>
    <property type="project" value="UniProtKB-UniRule"/>
</dbReference>
<evidence type="ECO:0000256" key="7">
    <source>
        <dbReference type="ARBA" id="ARBA00022884"/>
    </source>
</evidence>
<evidence type="ECO:0000256" key="12">
    <source>
        <dbReference type="SAM" id="MobiDB-lite"/>
    </source>
</evidence>
<evidence type="ECO:0000256" key="8">
    <source>
        <dbReference type="ARBA" id="ARBA00023016"/>
    </source>
</evidence>
<keyword evidence="7 10" id="KW-0694">RNA-binding</keyword>
<keyword evidence="17" id="KW-1185">Reference proteome</keyword>
<evidence type="ECO:0000256" key="4">
    <source>
        <dbReference type="ARBA" id="ARBA00022801"/>
    </source>
</evidence>
<dbReference type="FunFam" id="3.30.70.330:FF:000068">
    <property type="entry name" value="ATP-dependent RNA helicase DeaD"/>
    <property type="match status" value="1"/>
</dbReference>
<comment type="caution">
    <text evidence="16">The sequence shown here is derived from an EMBL/GenBank/DDBJ whole genome shotgun (WGS) entry which is preliminary data.</text>
</comment>
<dbReference type="Pfam" id="PF00271">
    <property type="entry name" value="Helicase_C"/>
    <property type="match status" value="1"/>
</dbReference>
<reference evidence="16" key="1">
    <citation type="submission" date="2015-05" db="EMBL/GenBank/DDBJ databases">
        <title>Permanent draft genome of Rhodopirellula islandicus K833.</title>
        <authorList>
            <person name="Kizina J."/>
            <person name="Richter M."/>
            <person name="Glockner F.O."/>
            <person name="Harder J."/>
        </authorList>
    </citation>
    <scope>NUCLEOTIDE SEQUENCE [LARGE SCALE GENOMIC DNA]</scope>
    <source>
        <strain evidence="16">K833</strain>
    </source>
</reference>
<feature type="domain" description="Helicase ATP-binding" evidence="13">
    <location>
        <begin position="313"/>
        <end position="484"/>
    </location>
</feature>
<dbReference type="InterPro" id="IPR028618">
    <property type="entry name" value="DEAD_helicase_DeaD"/>
</dbReference>
<keyword evidence="4 10" id="KW-0378">Hydrolase</keyword>
<accession>A0A0J1EC64</accession>
<name>A0A0J1EC64_RHOIS</name>
<dbReference type="InterPro" id="IPR034415">
    <property type="entry name" value="CsdA_RRM"/>
</dbReference>
<dbReference type="GO" id="GO:0003724">
    <property type="term" value="F:RNA helicase activity"/>
    <property type="evidence" value="ECO:0007669"/>
    <property type="project" value="UniProtKB-UniRule"/>
</dbReference>
<dbReference type="PROSITE" id="PS51194">
    <property type="entry name" value="HELICASE_CTER"/>
    <property type="match status" value="1"/>
</dbReference>
<keyword evidence="8 10" id="KW-0346">Stress response</keyword>
<evidence type="ECO:0000256" key="2">
    <source>
        <dbReference type="ARBA" id="ARBA00022490"/>
    </source>
</evidence>
<dbReference type="InterPro" id="IPR001650">
    <property type="entry name" value="Helicase_C-like"/>
</dbReference>
<comment type="subcellular location">
    <subcellularLocation>
        <location evidence="1 10">Cytoplasm</location>
    </subcellularLocation>
</comment>
<dbReference type="Gene3D" id="3.40.50.300">
    <property type="entry name" value="P-loop containing nucleotide triphosphate hydrolases"/>
    <property type="match status" value="2"/>
</dbReference>
<protein>
    <recommendedName>
        <fullName evidence="10">ATP-dependent RNA helicase DeaD</fullName>
        <ecNumber evidence="10">3.6.4.13</ecNumber>
    </recommendedName>
    <alternativeName>
        <fullName evidence="10">Cold-shock DEAD box protein A</fullName>
    </alternativeName>
</protein>
<dbReference type="GO" id="GO:0005829">
    <property type="term" value="C:cytosol"/>
    <property type="evidence" value="ECO:0007669"/>
    <property type="project" value="TreeGrafter"/>
</dbReference>
<dbReference type="InterPro" id="IPR011545">
    <property type="entry name" value="DEAD/DEAH_box_helicase_dom"/>
</dbReference>
<dbReference type="InterPro" id="IPR057325">
    <property type="entry name" value="DeaD_dimer"/>
</dbReference>
<feature type="compositionally biased region" description="Basic and acidic residues" evidence="12">
    <location>
        <begin position="1"/>
        <end position="11"/>
    </location>
</feature>
<dbReference type="PATRIC" id="fig|595434.4.peg.4299"/>
<evidence type="ECO:0000313" key="16">
    <source>
        <dbReference type="EMBL" id="KLU03214.1"/>
    </source>
</evidence>
<dbReference type="Proteomes" id="UP000036367">
    <property type="component" value="Unassembled WGS sequence"/>
</dbReference>
<evidence type="ECO:0000259" key="14">
    <source>
        <dbReference type="PROSITE" id="PS51194"/>
    </source>
</evidence>
<dbReference type="SUPFAM" id="SSF52540">
    <property type="entry name" value="P-loop containing nucleoside triphosphate hydrolases"/>
    <property type="match status" value="1"/>
</dbReference>
<dbReference type="Pfam" id="PF25399">
    <property type="entry name" value="DeaD_dimer"/>
    <property type="match status" value="1"/>
</dbReference>
<dbReference type="InterPro" id="IPR005580">
    <property type="entry name" value="DbpA/CsdA_RNA-bd_dom"/>
</dbReference>
<evidence type="ECO:0000256" key="3">
    <source>
        <dbReference type="ARBA" id="ARBA00022741"/>
    </source>
</evidence>
<sequence length="904" mass="98664">MSDHPASKETLVDPTSELNSQEQTLDTFEMSTTETVVDLSAQWATQYANAVIDPSEVASPTVDESLLYYQADCTEETSDAPVEVQSELSVEPVQVEVAELEQPIQDPPALQEQSVASAPEVVAESQPEPQPVVEPEPVVSQPTLESVVQPEPVAQPEAVAQPEPVVQSEPVVQQELVEEQQPVASPEPIAQPEPIVQQVPVAEPEPVAQPEPVAAAAPVAAAVPAAEVVAVPKQELDVKPVEPVAQPVAPVREETNPPAQSSESAKAEVSPQSNEPAEPAEPLFRDLDLRKEVQKAVAASGYDKPTPIQAEIIPYMLDGRDVLAQSQTGTGKTAAFALPILSRVDVRNRRPQVLVLAPTRELAIQVARSFTKYGADLEGFQVAAIYGGQDYEPQLRQLRRGVQVVVGTPGRVIDHVKRGTLDLGSLDCLVLDEADEMLNMGFLEDVQFVLEKTPDGRQVALFSATLPKPIRKIADEYLNDPARITIKSKTITAASVRQRALFVSPRDKTDALARLLEVEDTDGVIVFTKTKDSTLSVAEKLSQQGFSAVALNGDMPQKVRERTIDQLKRGQLDVLVATDVAARGLDVPRISHVFNYDLPHDSESYVHRIGRTGRAGRSGEAIIFLTNAQRRQLRFIENTTKQPIEVVDLPTVADINNARVRRFKQRITDVSADQDLTVFKDMIAQYAEETGKSMDMIAAALAEMSQDGRPFLLKERPKKQRERPERDNSRGRDSFDSNDRSGNRGSFGDDRPRRPKGRPLTPVKEGMTRYRLDVGWQDGVKPGNIVGAVANEAGIDGEFIGPINIRDSHTLIDLPEGMPSDIYQTLRKTWVAGKRLNLEEAGDVVDDNEGDGARSNFRKNKFSGGGDSRGKSFSGGKRSFGNKSRNNGSTAPSAKRGKKKFKPS</sequence>
<dbReference type="RefSeq" id="WP_047815771.1">
    <property type="nucleotide sequence ID" value="NZ_LECT01000038.1"/>
</dbReference>
<dbReference type="PROSITE" id="PS00039">
    <property type="entry name" value="DEAD_ATP_HELICASE"/>
    <property type="match status" value="1"/>
</dbReference>
<feature type="region of interest" description="Disordered" evidence="12">
    <location>
        <begin position="1"/>
        <end position="22"/>
    </location>
</feature>
<dbReference type="CDD" id="cd18787">
    <property type="entry name" value="SF2_C_DEAD"/>
    <property type="match status" value="1"/>
</dbReference>
<keyword evidence="5 10" id="KW-0347">Helicase</keyword>
<evidence type="ECO:0000313" key="17">
    <source>
        <dbReference type="Proteomes" id="UP000036367"/>
    </source>
</evidence>
<keyword evidence="3 10" id="KW-0547">Nucleotide-binding</keyword>
<dbReference type="InterPro" id="IPR014014">
    <property type="entry name" value="RNA_helicase_DEAD_Q_motif"/>
</dbReference>
<dbReference type="CDD" id="cd00268">
    <property type="entry name" value="DEADc"/>
    <property type="match status" value="1"/>
</dbReference>
<dbReference type="PROSITE" id="PS51195">
    <property type="entry name" value="Q_MOTIF"/>
    <property type="match status" value="1"/>
</dbReference>
<evidence type="ECO:0000256" key="10">
    <source>
        <dbReference type="HAMAP-Rule" id="MF_00964"/>
    </source>
</evidence>
<dbReference type="HAMAP" id="MF_00964">
    <property type="entry name" value="DEAD_helicase_DeaD"/>
    <property type="match status" value="1"/>
</dbReference>
<dbReference type="CDD" id="cd12499">
    <property type="entry name" value="RRM_EcCsdA_like"/>
    <property type="match status" value="1"/>
</dbReference>
<dbReference type="InterPro" id="IPR044742">
    <property type="entry name" value="DEAD/DEAH_RhlB"/>
</dbReference>
<dbReference type="SMART" id="SM00490">
    <property type="entry name" value="HELICc"/>
    <property type="match status" value="1"/>
</dbReference>
<dbReference type="GO" id="GO:0033592">
    <property type="term" value="F:RNA strand annealing activity"/>
    <property type="evidence" value="ECO:0007669"/>
    <property type="project" value="TreeGrafter"/>
</dbReference>
<dbReference type="EC" id="3.6.4.13" evidence="10"/>
<evidence type="ECO:0000256" key="11">
    <source>
        <dbReference type="PROSITE-ProRule" id="PRU00552"/>
    </source>
</evidence>
<dbReference type="InterPro" id="IPR012677">
    <property type="entry name" value="Nucleotide-bd_a/b_plait_sf"/>
</dbReference>
<organism evidence="16 17">
    <name type="scientific">Rhodopirellula islandica</name>
    <dbReference type="NCBI Taxonomy" id="595434"/>
    <lineage>
        <taxon>Bacteria</taxon>
        <taxon>Pseudomonadati</taxon>
        <taxon>Planctomycetota</taxon>
        <taxon>Planctomycetia</taxon>
        <taxon>Pirellulales</taxon>
        <taxon>Pirellulaceae</taxon>
        <taxon>Rhodopirellula</taxon>
    </lineage>
</organism>
<gene>
    <name evidence="10" type="primary">deaD</name>
    <name evidence="10" type="synonym">csdA</name>
    <name evidence="16" type="ORF">RISK_004526</name>
</gene>
<dbReference type="AlphaFoldDB" id="A0A0J1EC64"/>
<dbReference type="Pfam" id="PF00270">
    <property type="entry name" value="DEAD"/>
    <property type="match status" value="1"/>
</dbReference>
<dbReference type="STRING" id="595434.RISK_004526"/>
<dbReference type="SMART" id="SM00487">
    <property type="entry name" value="DEXDc"/>
    <property type="match status" value="1"/>
</dbReference>
<evidence type="ECO:0000256" key="1">
    <source>
        <dbReference type="ARBA" id="ARBA00004496"/>
    </source>
</evidence>
<dbReference type="OrthoDB" id="9805696at2"/>